<dbReference type="Gene3D" id="3.30.70.270">
    <property type="match status" value="2"/>
</dbReference>
<evidence type="ECO:0000313" key="2">
    <source>
        <dbReference type="EMBL" id="GEU40475.1"/>
    </source>
</evidence>
<keyword evidence="2" id="KW-0808">Transferase</keyword>
<evidence type="ECO:0000259" key="1">
    <source>
        <dbReference type="Pfam" id="PF26180"/>
    </source>
</evidence>
<reference evidence="2" key="1">
    <citation type="journal article" date="2019" name="Sci. Rep.">
        <title>Draft genome of Tanacetum cinerariifolium, the natural source of mosquito coil.</title>
        <authorList>
            <person name="Yamashiro T."/>
            <person name="Shiraishi A."/>
            <person name="Satake H."/>
            <person name="Nakayama K."/>
        </authorList>
    </citation>
    <scope>NUCLEOTIDE SEQUENCE</scope>
</reference>
<dbReference type="PANTHER" id="PTHR33064:SF37">
    <property type="entry name" value="RIBONUCLEASE H"/>
    <property type="match status" value="1"/>
</dbReference>
<proteinExistence type="predicted"/>
<protein>
    <submittedName>
        <fullName evidence="2">Putative nucleotidyltransferase, ribonuclease H</fullName>
    </submittedName>
</protein>
<dbReference type="SUPFAM" id="SSF56672">
    <property type="entry name" value="DNA/RNA polymerases"/>
    <property type="match status" value="1"/>
</dbReference>
<name>A0A6L2JXA3_TANCI</name>
<feature type="domain" description="PAP/OAS1 substrate-binding-related" evidence="1">
    <location>
        <begin position="179"/>
        <end position="234"/>
    </location>
</feature>
<dbReference type="InterPro" id="IPR051320">
    <property type="entry name" value="Viral_Replic_Matur_Polypro"/>
</dbReference>
<dbReference type="InterPro" id="IPR043128">
    <property type="entry name" value="Rev_trsase/Diguanyl_cyclase"/>
</dbReference>
<comment type="caution">
    <text evidence="2">The sequence shown here is derived from an EMBL/GenBank/DDBJ whole genome shotgun (WGS) entry which is preliminary data.</text>
</comment>
<dbReference type="Gene3D" id="3.10.10.10">
    <property type="entry name" value="HIV Type 1 Reverse Transcriptase, subunit A, domain 1"/>
    <property type="match status" value="1"/>
</dbReference>
<dbReference type="GO" id="GO:0016740">
    <property type="term" value="F:transferase activity"/>
    <property type="evidence" value="ECO:0007669"/>
    <property type="project" value="UniProtKB-KW"/>
</dbReference>
<dbReference type="FunFam" id="3.30.70.270:FF:000020">
    <property type="entry name" value="Transposon Tf2-6 polyprotein-like Protein"/>
    <property type="match status" value="1"/>
</dbReference>
<dbReference type="InterPro" id="IPR058920">
    <property type="entry name" value="PAP-OAS1-bd-rel"/>
</dbReference>
<dbReference type="InterPro" id="IPR043502">
    <property type="entry name" value="DNA/RNA_pol_sf"/>
</dbReference>
<gene>
    <name evidence="2" type="ORF">Tci_012453</name>
</gene>
<dbReference type="Pfam" id="PF26180">
    <property type="entry name" value="PAP-OAS1"/>
    <property type="match status" value="1"/>
</dbReference>
<organism evidence="2">
    <name type="scientific">Tanacetum cinerariifolium</name>
    <name type="common">Dalmatian daisy</name>
    <name type="synonym">Chrysanthemum cinerariifolium</name>
    <dbReference type="NCBI Taxonomy" id="118510"/>
    <lineage>
        <taxon>Eukaryota</taxon>
        <taxon>Viridiplantae</taxon>
        <taxon>Streptophyta</taxon>
        <taxon>Embryophyta</taxon>
        <taxon>Tracheophyta</taxon>
        <taxon>Spermatophyta</taxon>
        <taxon>Magnoliopsida</taxon>
        <taxon>eudicotyledons</taxon>
        <taxon>Gunneridae</taxon>
        <taxon>Pentapetalae</taxon>
        <taxon>asterids</taxon>
        <taxon>campanulids</taxon>
        <taxon>Asterales</taxon>
        <taxon>Asteraceae</taxon>
        <taxon>Asteroideae</taxon>
        <taxon>Anthemideae</taxon>
        <taxon>Anthemidinae</taxon>
        <taxon>Tanacetum</taxon>
    </lineage>
</organism>
<dbReference type="EMBL" id="BKCJ010001307">
    <property type="protein sequence ID" value="GEU40475.1"/>
    <property type="molecule type" value="Genomic_DNA"/>
</dbReference>
<sequence length="293" mass="33333">MIKAGVHKPVNQFRFRFGQPKPVSVNKPVETSLEETGFGFKPIRMRPRDEWKTAFKTRDGLYEWMVMPFGLSNAPRTGIRMDTTKISVITIWPPPTSLHDVRSFHGLPSFYRRFIRGFSTIIAPITECLKSSKFVWNTAAQSIFEQLKHAVTEASVLALPNFEHVCQVERDASGLRIVENEREPILDQWFVEKCRRKYGVVESVSSYFQQKEINIMDPLDMNNNLGKSVKNKDDFIQGIVEGHRKMSEIEVSSEMVSQFPVLGGEVFARSGGQSELLDLKGEDSSGIVEEART</sequence>
<dbReference type="AlphaFoldDB" id="A0A6L2JXA3"/>
<accession>A0A6L2JXA3</accession>
<dbReference type="PANTHER" id="PTHR33064">
    <property type="entry name" value="POL PROTEIN"/>
    <property type="match status" value="1"/>
</dbReference>